<dbReference type="Gene3D" id="3.40.50.150">
    <property type="entry name" value="Vaccinia Virus protein VP39"/>
    <property type="match status" value="1"/>
</dbReference>
<proteinExistence type="predicted"/>
<name>A0ABS0X263_9ACTN</name>
<dbReference type="RefSeq" id="WP_190118336.1">
    <property type="nucleotide sequence ID" value="NZ_BMVR01000010.1"/>
</dbReference>
<dbReference type="Pfam" id="PF04672">
    <property type="entry name" value="Methyltransf_19"/>
    <property type="match status" value="1"/>
</dbReference>
<dbReference type="EMBL" id="JAEKOZ010000004">
    <property type="protein sequence ID" value="MBJ3807121.1"/>
    <property type="molecule type" value="Genomic_DNA"/>
</dbReference>
<reference evidence="1 2" key="1">
    <citation type="submission" date="2020-12" db="EMBL/GenBank/DDBJ databases">
        <title>Streptomyces typhae sp. nov., a novel endophytic actinomycete isolated from the root of cattail pollen (Typha angustifolia L.).</title>
        <authorList>
            <person name="Peng C."/>
            <person name="Liu C."/>
        </authorList>
    </citation>
    <scope>NUCLEOTIDE SEQUENCE [LARGE SCALE GENOMIC DNA]</scope>
    <source>
        <strain evidence="1 2">JCM 4753</strain>
    </source>
</reference>
<accession>A0ABS0X263</accession>
<comment type="caution">
    <text evidence="1">The sequence shown here is derived from an EMBL/GenBank/DDBJ whole genome shotgun (WGS) entry which is preliminary data.</text>
</comment>
<sequence length="275" mass="29604">MTAVPPTADGIGAADGLDTGTPHPARVYDWFLGGTDHYAADAELGRQLVALDASTKYCAQHNRWFMRRATRHLAGTAGIRQFLDLGSGIPTEPNLHRVAQSAAPDARVVYVDNDPIVLAHAEPLMAGSATGASTFLQADVREPDRILELAATVLDFDQPIALSLIALLHFVSDDDGAREIVARLTGALAPGSHLVLSQMAGDWIPERTDRAVEMYKAGGVTLVPRSRAEVERLFDGFELLQPGLVWPPDWRPELGVDEVRDGTEVPLYAGVGRKG</sequence>
<dbReference type="InterPro" id="IPR006764">
    <property type="entry name" value="SAM_dep_MeTrfase_SAV2177_type"/>
</dbReference>
<evidence type="ECO:0000313" key="1">
    <source>
        <dbReference type="EMBL" id="MBJ3807121.1"/>
    </source>
</evidence>
<evidence type="ECO:0000313" key="2">
    <source>
        <dbReference type="Proteomes" id="UP000634780"/>
    </source>
</evidence>
<gene>
    <name evidence="1" type="ORF">JGB26_08335</name>
</gene>
<dbReference type="GO" id="GO:0032259">
    <property type="term" value="P:methylation"/>
    <property type="evidence" value="ECO:0007669"/>
    <property type="project" value="UniProtKB-KW"/>
</dbReference>
<organism evidence="1 2">
    <name type="scientific">Streptomyces flavofungini</name>
    <dbReference type="NCBI Taxonomy" id="68200"/>
    <lineage>
        <taxon>Bacteria</taxon>
        <taxon>Bacillati</taxon>
        <taxon>Actinomycetota</taxon>
        <taxon>Actinomycetes</taxon>
        <taxon>Kitasatosporales</taxon>
        <taxon>Streptomycetaceae</taxon>
        <taxon>Streptomyces</taxon>
    </lineage>
</organism>
<protein>
    <submittedName>
        <fullName evidence="1">SAM-dependent methyltransferase</fullName>
    </submittedName>
</protein>
<dbReference type="SUPFAM" id="SSF53335">
    <property type="entry name" value="S-adenosyl-L-methionine-dependent methyltransferases"/>
    <property type="match status" value="1"/>
</dbReference>
<dbReference type="GO" id="GO:0008168">
    <property type="term" value="F:methyltransferase activity"/>
    <property type="evidence" value="ECO:0007669"/>
    <property type="project" value="UniProtKB-KW"/>
</dbReference>
<keyword evidence="2" id="KW-1185">Reference proteome</keyword>
<keyword evidence="1" id="KW-0808">Transferase</keyword>
<dbReference type="CDD" id="cd02440">
    <property type="entry name" value="AdoMet_MTases"/>
    <property type="match status" value="1"/>
</dbReference>
<dbReference type="Proteomes" id="UP000634780">
    <property type="component" value="Unassembled WGS sequence"/>
</dbReference>
<keyword evidence="1" id="KW-0489">Methyltransferase</keyword>
<dbReference type="PIRSF" id="PIRSF017393">
    <property type="entry name" value="MTase_SAV2177"/>
    <property type="match status" value="1"/>
</dbReference>
<dbReference type="InterPro" id="IPR029063">
    <property type="entry name" value="SAM-dependent_MTases_sf"/>
</dbReference>